<feature type="domain" description="Major facilitator superfamily (MFS) profile" evidence="8">
    <location>
        <begin position="7"/>
        <end position="267"/>
    </location>
</feature>
<keyword evidence="4 7" id="KW-0812">Transmembrane</keyword>
<proteinExistence type="inferred from homology"/>
<dbReference type="PANTHER" id="PTHR48020">
    <property type="entry name" value="PROTON MYO-INOSITOL COTRANSPORTER"/>
    <property type="match status" value="1"/>
</dbReference>
<evidence type="ECO:0000256" key="1">
    <source>
        <dbReference type="ARBA" id="ARBA00004141"/>
    </source>
</evidence>
<dbReference type="GO" id="GO:0022857">
    <property type="term" value="F:transmembrane transporter activity"/>
    <property type="evidence" value="ECO:0007669"/>
    <property type="project" value="InterPro"/>
</dbReference>
<keyword evidence="10" id="KW-1185">Reference proteome</keyword>
<evidence type="ECO:0000256" key="5">
    <source>
        <dbReference type="ARBA" id="ARBA00022989"/>
    </source>
</evidence>
<evidence type="ECO:0000256" key="4">
    <source>
        <dbReference type="ARBA" id="ARBA00022692"/>
    </source>
</evidence>
<organism evidence="9 10">
    <name type="scientific">Nitrospirillum iridis</name>
    <dbReference type="NCBI Taxonomy" id="765888"/>
    <lineage>
        <taxon>Bacteria</taxon>
        <taxon>Pseudomonadati</taxon>
        <taxon>Pseudomonadota</taxon>
        <taxon>Alphaproteobacteria</taxon>
        <taxon>Rhodospirillales</taxon>
        <taxon>Azospirillaceae</taxon>
        <taxon>Nitrospirillum</taxon>
    </lineage>
</organism>
<dbReference type="Proteomes" id="UP000539175">
    <property type="component" value="Unassembled WGS sequence"/>
</dbReference>
<accession>A0A7X0AZL9</accession>
<dbReference type="SUPFAM" id="SSF103473">
    <property type="entry name" value="MFS general substrate transporter"/>
    <property type="match status" value="1"/>
</dbReference>
<dbReference type="GO" id="GO:0016020">
    <property type="term" value="C:membrane"/>
    <property type="evidence" value="ECO:0007669"/>
    <property type="project" value="UniProtKB-SubCell"/>
</dbReference>
<dbReference type="InterPro" id="IPR020846">
    <property type="entry name" value="MFS_dom"/>
</dbReference>
<dbReference type="InterPro" id="IPR050814">
    <property type="entry name" value="Myo-inositol_Transporter"/>
</dbReference>
<dbReference type="AlphaFoldDB" id="A0A7X0AZL9"/>
<keyword evidence="3" id="KW-0813">Transport</keyword>
<dbReference type="Gene3D" id="1.20.1250.20">
    <property type="entry name" value="MFS general substrate transporter like domains"/>
    <property type="match status" value="1"/>
</dbReference>
<feature type="transmembrane region" description="Helical" evidence="7">
    <location>
        <begin position="165"/>
        <end position="184"/>
    </location>
</feature>
<evidence type="ECO:0000313" key="9">
    <source>
        <dbReference type="EMBL" id="MBB6253054.1"/>
    </source>
</evidence>
<dbReference type="PROSITE" id="PS50850">
    <property type="entry name" value="MFS"/>
    <property type="match status" value="1"/>
</dbReference>
<comment type="similarity">
    <text evidence="2">Belongs to the major facilitator superfamily. Sugar transporter (TC 2.A.1.1) family.</text>
</comment>
<dbReference type="Pfam" id="PF00083">
    <property type="entry name" value="Sugar_tr"/>
    <property type="match status" value="1"/>
</dbReference>
<dbReference type="InterPro" id="IPR003663">
    <property type="entry name" value="Sugar/inositol_transpt"/>
</dbReference>
<evidence type="ECO:0000256" key="7">
    <source>
        <dbReference type="SAM" id="Phobius"/>
    </source>
</evidence>
<feature type="transmembrane region" description="Helical" evidence="7">
    <location>
        <begin position="73"/>
        <end position="92"/>
    </location>
</feature>
<comment type="subcellular location">
    <subcellularLocation>
        <location evidence="1">Membrane</location>
        <topology evidence="1">Multi-pass membrane protein</topology>
    </subcellularLocation>
</comment>
<dbReference type="PRINTS" id="PR00171">
    <property type="entry name" value="SUGRTRNSPORT"/>
</dbReference>
<evidence type="ECO:0000256" key="3">
    <source>
        <dbReference type="ARBA" id="ARBA00022448"/>
    </source>
</evidence>
<comment type="caution">
    <text evidence="9">The sequence shown here is derived from an EMBL/GenBank/DDBJ whole genome shotgun (WGS) entry which is preliminary data.</text>
</comment>
<sequence length="267" mass="27919">MAFLFLSIATAALAGLLFGFDTAVIAGVTGDLRALMGLSPGAVGITVSSALVGTCVGALAAGRPGDRYGSRDCLRVMALLYLISGVGSACAWDWPSLVFFRFIGGLGIGGSSVLAPVYIAEIAPPRRRGALVGLFQLNIVLGILVAYLSNYVVGGLDLGAVEWRWKLAVTVLPSAVFLGLLAFIPNSPRWLAAKGRADEAAAVLRRMGVAQVQAAVAALAVAGHAEGGRLSWRHHRRPILLAIGLALFNQFSGINAILYYLNEMQEA</sequence>
<keyword evidence="6 7" id="KW-0472">Membrane</keyword>
<feature type="transmembrane region" description="Helical" evidence="7">
    <location>
        <begin position="131"/>
        <end position="153"/>
    </location>
</feature>
<reference evidence="9 10" key="1">
    <citation type="submission" date="2020-08" db="EMBL/GenBank/DDBJ databases">
        <title>Genomic Encyclopedia of Type Strains, Phase IV (KMG-IV): sequencing the most valuable type-strain genomes for metagenomic binning, comparative biology and taxonomic classification.</title>
        <authorList>
            <person name="Goeker M."/>
        </authorList>
    </citation>
    <scope>NUCLEOTIDE SEQUENCE [LARGE SCALE GENOMIC DNA]</scope>
    <source>
        <strain evidence="9 10">DSM 22198</strain>
    </source>
</reference>
<dbReference type="InterPro" id="IPR005828">
    <property type="entry name" value="MFS_sugar_transport-like"/>
</dbReference>
<protein>
    <submittedName>
        <fullName evidence="9">MFS family permease</fullName>
    </submittedName>
</protein>
<feature type="transmembrane region" description="Helical" evidence="7">
    <location>
        <begin position="42"/>
        <end position="61"/>
    </location>
</feature>
<name>A0A7X0AZL9_9PROT</name>
<evidence type="ECO:0000259" key="8">
    <source>
        <dbReference type="PROSITE" id="PS50850"/>
    </source>
</evidence>
<dbReference type="PROSITE" id="PS00217">
    <property type="entry name" value="SUGAR_TRANSPORT_2"/>
    <property type="match status" value="1"/>
</dbReference>
<keyword evidence="5 7" id="KW-1133">Transmembrane helix</keyword>
<dbReference type="RefSeq" id="WP_184803090.1">
    <property type="nucleotide sequence ID" value="NZ_JACIIZ010000010.1"/>
</dbReference>
<feature type="transmembrane region" description="Helical" evidence="7">
    <location>
        <begin position="239"/>
        <end position="261"/>
    </location>
</feature>
<evidence type="ECO:0000256" key="6">
    <source>
        <dbReference type="ARBA" id="ARBA00023136"/>
    </source>
</evidence>
<feature type="transmembrane region" description="Helical" evidence="7">
    <location>
        <begin position="98"/>
        <end position="119"/>
    </location>
</feature>
<evidence type="ECO:0000313" key="10">
    <source>
        <dbReference type="Proteomes" id="UP000539175"/>
    </source>
</evidence>
<dbReference type="InterPro" id="IPR036259">
    <property type="entry name" value="MFS_trans_sf"/>
</dbReference>
<evidence type="ECO:0000256" key="2">
    <source>
        <dbReference type="ARBA" id="ARBA00010992"/>
    </source>
</evidence>
<dbReference type="PANTHER" id="PTHR48020:SF12">
    <property type="entry name" value="PROTON MYO-INOSITOL COTRANSPORTER"/>
    <property type="match status" value="1"/>
</dbReference>
<dbReference type="InterPro" id="IPR005829">
    <property type="entry name" value="Sugar_transporter_CS"/>
</dbReference>
<dbReference type="EMBL" id="JACIIZ010000010">
    <property type="protein sequence ID" value="MBB6253054.1"/>
    <property type="molecule type" value="Genomic_DNA"/>
</dbReference>
<gene>
    <name evidence="9" type="ORF">FHS74_003623</name>
</gene>